<dbReference type="InterPro" id="IPR012422">
    <property type="entry name" value="Cyt_c_oxidase_su4_bac-aa3"/>
</dbReference>
<feature type="transmembrane region" description="Helical" evidence="1">
    <location>
        <begin position="20"/>
        <end position="44"/>
    </location>
</feature>
<dbReference type="Proteomes" id="UP000004507">
    <property type="component" value="Unassembled WGS sequence"/>
</dbReference>
<dbReference type="EMBL" id="AAMS01000004">
    <property type="protein sequence ID" value="EAQ06708.1"/>
    <property type="molecule type" value="Genomic_DNA"/>
</dbReference>
<keyword evidence="4" id="KW-1185">Reference proteome</keyword>
<name>A3V4Z0_9RHOB</name>
<reference evidence="3 4" key="1">
    <citation type="submission" date="2006-01" db="EMBL/GenBank/DDBJ databases">
        <authorList>
            <person name="Hagstrom A."/>
            <person name="Ferriera S."/>
            <person name="Johnson J."/>
            <person name="Kravitz S."/>
            <person name="Halpern A."/>
            <person name="Remington K."/>
            <person name="Beeson K."/>
            <person name="Tran B."/>
            <person name="Rogers Y.-H."/>
            <person name="Friedman R."/>
            <person name="Venter J.C."/>
        </authorList>
    </citation>
    <scope>NUCLEOTIDE SEQUENCE [LARGE SCALE GENOMIC DNA]</scope>
    <source>
        <strain evidence="3 4">SKA53</strain>
    </source>
</reference>
<gene>
    <name evidence="3" type="ORF">SKA53_14211</name>
</gene>
<accession>A3V4Z0</accession>
<dbReference type="eggNOG" id="ENOG50312KD">
    <property type="taxonomic scope" value="Bacteria"/>
</dbReference>
<dbReference type="AlphaFoldDB" id="A3V4Z0"/>
<feature type="domain" description="Cytochrome c oxidase subunit IV bacterial aa3 type" evidence="2">
    <location>
        <begin position="9"/>
        <end position="45"/>
    </location>
</feature>
<evidence type="ECO:0000256" key="1">
    <source>
        <dbReference type="SAM" id="Phobius"/>
    </source>
</evidence>
<comment type="caution">
    <text evidence="3">The sequence shown here is derived from an EMBL/GenBank/DDBJ whole genome shotgun (WGS) entry which is preliminary data.</text>
</comment>
<sequence>MANNDHEPGKMDISEQERTFDGFVSLSAKGAMISIAVLILLALLNA</sequence>
<dbReference type="Pfam" id="PF07835">
    <property type="entry name" value="COX4_pro_2"/>
    <property type="match status" value="1"/>
</dbReference>
<organism evidence="3 4">
    <name type="scientific">Yoonia vestfoldensis SKA53</name>
    <dbReference type="NCBI Taxonomy" id="314232"/>
    <lineage>
        <taxon>Bacteria</taxon>
        <taxon>Pseudomonadati</taxon>
        <taxon>Pseudomonadota</taxon>
        <taxon>Alphaproteobacteria</taxon>
        <taxon>Rhodobacterales</taxon>
        <taxon>Paracoccaceae</taxon>
        <taxon>Yoonia</taxon>
    </lineage>
</organism>
<evidence type="ECO:0000259" key="2">
    <source>
        <dbReference type="Pfam" id="PF07835"/>
    </source>
</evidence>
<dbReference type="STRING" id="314232.SKA53_14211"/>
<keyword evidence="1" id="KW-0472">Membrane</keyword>
<dbReference type="Gene3D" id="1.20.5.160">
    <property type="entry name" value="Bacterial aa3 type cytochrome c oxidase subunit IV"/>
    <property type="match status" value="1"/>
</dbReference>
<keyword evidence="1" id="KW-0812">Transmembrane</keyword>
<evidence type="ECO:0000313" key="4">
    <source>
        <dbReference type="Proteomes" id="UP000004507"/>
    </source>
</evidence>
<dbReference type="RefSeq" id="WP_007206781.1">
    <property type="nucleotide sequence ID" value="NZ_CH672414.1"/>
</dbReference>
<proteinExistence type="predicted"/>
<dbReference type="OrthoDB" id="7691500at2"/>
<protein>
    <recommendedName>
        <fullName evidence="2">Cytochrome c oxidase subunit IV bacterial aa3 type domain-containing protein</fullName>
    </recommendedName>
</protein>
<dbReference type="InterPro" id="IPR036596">
    <property type="entry name" value="Cyt-C_aa3_sf"/>
</dbReference>
<evidence type="ECO:0000313" key="3">
    <source>
        <dbReference type="EMBL" id="EAQ06708.1"/>
    </source>
</evidence>
<dbReference type="HOGENOM" id="CLU_174805_3_0_5"/>
<dbReference type="SUPFAM" id="SSF81469">
    <property type="entry name" value="Bacterial aa3 type cytochrome c oxidase subunit IV"/>
    <property type="match status" value="1"/>
</dbReference>
<keyword evidence="1" id="KW-1133">Transmembrane helix</keyword>